<evidence type="ECO:0000313" key="8">
    <source>
        <dbReference type="Proteomes" id="UP000254051"/>
    </source>
</evidence>
<evidence type="ECO:0000259" key="6">
    <source>
        <dbReference type="PROSITE" id="PS51819"/>
    </source>
</evidence>
<protein>
    <submittedName>
        <fullName evidence="7">2-dehydro-3-deoxyphosphogluconate aldolase / (4S)-4-hydroxy-2-oxoglutarate aldolase</fullName>
    </submittedName>
</protein>
<keyword evidence="8" id="KW-1185">Reference proteome</keyword>
<keyword evidence="5" id="KW-0119">Carbohydrate metabolism</keyword>
<comment type="pathway">
    <text evidence="1">Carbohydrate acid metabolism.</text>
</comment>
<name>A0A315ZU67_9FIRM</name>
<evidence type="ECO:0000256" key="2">
    <source>
        <dbReference type="ARBA" id="ARBA00006906"/>
    </source>
</evidence>
<evidence type="ECO:0000313" key="7">
    <source>
        <dbReference type="EMBL" id="SUQ14969.1"/>
    </source>
</evidence>
<sequence>MISENMKQIFDIGFVPLIVIDNAADAVPLAHALVKGGIPVAEVTYRTGAAKEAIQQMVSEVPEIIVGAGTVHNIEQAQSAVEAGASFIVTPGFNPDVVKWCLEHQVDIIPGTVSTADLEQALSFGLTVCKFFPAEAYGGIQTLKALAGPYKDISFMPTGGVNANNMNDYLSLPNVAAVGGSFMAPDSLMREKSWDAVSALCQKTLADHLGFEIAHVGINTKDTEESSRLADVFCNMFSKEKKEFEGAFFAGDMIEVIKGSFLGTHGHIAINTNDIERAVTYFQRNNVAFNMSTRAVNEKGQMVSIYFAEEFGGFAVHLRRR</sequence>
<gene>
    <name evidence="7" type="ORF">SAMN05216529_10919</name>
</gene>
<evidence type="ECO:0000256" key="3">
    <source>
        <dbReference type="ARBA" id="ARBA00011233"/>
    </source>
</evidence>
<evidence type="ECO:0000256" key="5">
    <source>
        <dbReference type="ARBA" id="ARBA00023277"/>
    </source>
</evidence>
<accession>A0A315ZU67</accession>
<feature type="domain" description="VOC" evidence="6">
    <location>
        <begin position="212"/>
        <end position="321"/>
    </location>
</feature>
<dbReference type="SUPFAM" id="SSF51569">
    <property type="entry name" value="Aldolase"/>
    <property type="match status" value="1"/>
</dbReference>
<dbReference type="InterPro" id="IPR037523">
    <property type="entry name" value="VOC_core"/>
</dbReference>
<proteinExistence type="inferred from homology"/>
<dbReference type="Pfam" id="PF01081">
    <property type="entry name" value="Aldolase"/>
    <property type="match status" value="1"/>
</dbReference>
<dbReference type="EMBL" id="UHJJ01000009">
    <property type="protein sequence ID" value="SUQ14969.1"/>
    <property type="molecule type" value="Genomic_DNA"/>
</dbReference>
<dbReference type="Proteomes" id="UP000254051">
    <property type="component" value="Unassembled WGS sequence"/>
</dbReference>
<dbReference type="PANTHER" id="PTHR30246">
    <property type="entry name" value="2-KETO-3-DEOXY-6-PHOSPHOGLUCONATE ALDOLASE"/>
    <property type="match status" value="1"/>
</dbReference>
<dbReference type="AlphaFoldDB" id="A0A315ZU67"/>
<dbReference type="PROSITE" id="PS51819">
    <property type="entry name" value="VOC"/>
    <property type="match status" value="1"/>
</dbReference>
<dbReference type="NCBIfam" id="NF004325">
    <property type="entry name" value="PRK05718.1"/>
    <property type="match status" value="1"/>
</dbReference>
<keyword evidence="4" id="KW-0456">Lyase</keyword>
<dbReference type="GO" id="GO:0016829">
    <property type="term" value="F:lyase activity"/>
    <property type="evidence" value="ECO:0007669"/>
    <property type="project" value="UniProtKB-KW"/>
</dbReference>
<dbReference type="CDD" id="cd00452">
    <property type="entry name" value="KDPG_aldolase"/>
    <property type="match status" value="1"/>
</dbReference>
<dbReference type="Gene3D" id="3.20.20.70">
    <property type="entry name" value="Aldolase class I"/>
    <property type="match status" value="1"/>
</dbReference>
<dbReference type="PANTHER" id="PTHR30246:SF1">
    <property type="entry name" value="2-DEHYDRO-3-DEOXY-6-PHOSPHOGALACTONATE ALDOLASE-RELATED"/>
    <property type="match status" value="1"/>
</dbReference>
<comment type="similarity">
    <text evidence="2">Belongs to the KHG/KDPG aldolase family.</text>
</comment>
<reference evidence="8" key="1">
    <citation type="submission" date="2017-07" db="EMBL/GenBank/DDBJ databases">
        <authorList>
            <person name="Varghese N."/>
            <person name="Submissions S."/>
        </authorList>
    </citation>
    <scope>NUCLEOTIDE SEQUENCE [LARGE SCALE GENOMIC DNA]</scope>
    <source>
        <strain evidence="8">NLAE-zl-C134</strain>
    </source>
</reference>
<dbReference type="InterPro" id="IPR000887">
    <property type="entry name" value="Aldlse_KDPG_KHG"/>
</dbReference>
<comment type="subunit">
    <text evidence="3">Homotrimer.</text>
</comment>
<dbReference type="InterPro" id="IPR013785">
    <property type="entry name" value="Aldolase_TIM"/>
</dbReference>
<organism evidence="7 8">
    <name type="scientific">Faecalicatena contorta</name>
    <dbReference type="NCBI Taxonomy" id="39482"/>
    <lineage>
        <taxon>Bacteria</taxon>
        <taxon>Bacillati</taxon>
        <taxon>Bacillota</taxon>
        <taxon>Clostridia</taxon>
        <taxon>Lachnospirales</taxon>
        <taxon>Lachnospiraceae</taxon>
        <taxon>Faecalicatena</taxon>
    </lineage>
</organism>
<dbReference type="OrthoDB" id="9802667at2"/>
<evidence type="ECO:0000256" key="1">
    <source>
        <dbReference type="ARBA" id="ARBA00004761"/>
    </source>
</evidence>
<evidence type="ECO:0000256" key="4">
    <source>
        <dbReference type="ARBA" id="ARBA00023239"/>
    </source>
</evidence>
<dbReference type="NCBIfam" id="TIGR01182">
    <property type="entry name" value="eda"/>
    <property type="match status" value="1"/>
</dbReference>